<accession>G2RE55</accession>
<feature type="compositionally biased region" description="Low complexity" evidence="1">
    <location>
        <begin position="10"/>
        <end position="26"/>
    </location>
</feature>
<feature type="compositionally biased region" description="Gly residues" evidence="1">
    <location>
        <begin position="627"/>
        <end position="637"/>
    </location>
</feature>
<feature type="region of interest" description="Disordered" evidence="1">
    <location>
        <begin position="627"/>
        <end position="658"/>
    </location>
</feature>
<dbReference type="STRING" id="578455.G2RE55"/>
<name>G2RE55_THETT</name>
<reference evidence="2 3" key="1">
    <citation type="journal article" date="2011" name="Nat. Biotechnol.">
        <title>Comparative genomic analysis of the thermophilic biomass-degrading fungi Myceliophthora thermophila and Thielavia terrestris.</title>
        <authorList>
            <person name="Berka R.M."/>
            <person name="Grigoriev I.V."/>
            <person name="Otillar R."/>
            <person name="Salamov A."/>
            <person name="Grimwood J."/>
            <person name="Reid I."/>
            <person name="Ishmael N."/>
            <person name="John T."/>
            <person name="Darmond C."/>
            <person name="Moisan M.-C."/>
            <person name="Henrissat B."/>
            <person name="Coutinho P.M."/>
            <person name="Lombard V."/>
            <person name="Natvig D.O."/>
            <person name="Lindquist E."/>
            <person name="Schmutz J."/>
            <person name="Lucas S."/>
            <person name="Harris P."/>
            <person name="Powlowski J."/>
            <person name="Bellemare A."/>
            <person name="Taylor D."/>
            <person name="Butler G."/>
            <person name="de Vries R.P."/>
            <person name="Allijn I.E."/>
            <person name="van den Brink J."/>
            <person name="Ushinsky S."/>
            <person name="Storms R."/>
            <person name="Powell A.J."/>
            <person name="Paulsen I.T."/>
            <person name="Elbourne L.D.H."/>
            <person name="Baker S.E."/>
            <person name="Magnuson J."/>
            <person name="LaBoissiere S."/>
            <person name="Clutterbuck A.J."/>
            <person name="Martinez D."/>
            <person name="Wogulis M."/>
            <person name="de Leon A.L."/>
            <person name="Rey M.W."/>
            <person name="Tsang A."/>
        </authorList>
    </citation>
    <scope>NUCLEOTIDE SEQUENCE [LARGE SCALE GENOMIC DNA]</scope>
    <source>
        <strain evidence="3">ATCC 38088 / NRRL 8126</strain>
    </source>
</reference>
<dbReference type="AlphaFoldDB" id="G2RE55"/>
<feature type="compositionally biased region" description="Polar residues" evidence="1">
    <location>
        <begin position="394"/>
        <end position="410"/>
    </location>
</feature>
<feature type="compositionally biased region" description="Polar residues" evidence="1">
    <location>
        <begin position="709"/>
        <end position="719"/>
    </location>
</feature>
<dbReference type="RefSeq" id="XP_003656418.1">
    <property type="nucleotide sequence ID" value="XM_003656370.1"/>
</dbReference>
<feature type="compositionally biased region" description="Pro residues" evidence="1">
    <location>
        <begin position="488"/>
        <end position="497"/>
    </location>
</feature>
<sequence length="809" mass="84239">MALQESANVSSSSLGLSGAETPLPNSLSPPPPRDAERYEKRILPQVPRKRESGVSNFSKEVDEALATPDSVITPDEGSICLIYRPSPSPRSAPGGGDAEFAAALDHEKDDNQKREDLKLDIANLPTSVPGGVLSPKVAKVLGVLGPRESTPSGHKSPAKVRRLTGFELACEGSSQLNKRHRAKEHTQLHGEVSPVSNESSPYDHEEPKTAVSDLDAGPEADGWTYSPEPSPGYYGSRDAHLHSAESSVVPQPLRVAKPARPSRSPERKVLETPPYVEGSPRLRDIVDPGVSGHRTPSDKSSPDPYHEAAKQLAKGDAMATQQARQAERSQAEQLAVQQFVEAGRASGAGSHRSYDSRKLPSLPHQNYRHLPSDLPSGGIPSGDDERRVPVWRPSNYQQGSPRTVSASTFGRLTRRFHAQDPGQRSKSGDDTDNYPSTRTPDTGGSIPFSFGPSDKGGKANTRHRHSSSVMAKVFFGRTSASPTIPRTPATPTPPVPNNTPIEPSFRHTRAHHHANTHAHAHHANPYNLTPSPPSHSSSSAFPISTPELRVGTGEETAAAAAAKAKTKASMSALAAKTNDLVGAAAGFLSKSTANIGHVSMSGDERRRQRLKSSIRVLGDGGRVLAGGTAGSGVGSTPGSGVSAVSATSLGSGSGSGSPPAALWGAGGGGVAAGGYRGRLGSAPAVTGATEFAFASPSAGDGSLLGTGTLPGQSLESNVGGTRGSPQPWHGRGVRSNVSPDIGRQSPGQKARVSPVSTHRRSPAPRQGPSPRGSPRPRRKNGGPSPRRSGEGTREHGMGAPGPGIGLGVV</sequence>
<feature type="compositionally biased region" description="Gly residues" evidence="1">
    <location>
        <begin position="798"/>
        <end position="809"/>
    </location>
</feature>
<evidence type="ECO:0000256" key="1">
    <source>
        <dbReference type="SAM" id="MobiDB-lite"/>
    </source>
</evidence>
<dbReference type="KEGG" id="ttt:THITE_2121003"/>
<dbReference type="GeneID" id="11521739"/>
<feature type="region of interest" description="Disordered" evidence="1">
    <location>
        <begin position="1"/>
        <end position="70"/>
    </location>
</feature>
<gene>
    <name evidence="2" type="ORF">THITE_2121003</name>
</gene>
<feature type="compositionally biased region" description="Low complexity" evidence="1">
    <location>
        <begin position="638"/>
        <end position="658"/>
    </location>
</feature>
<feature type="compositionally biased region" description="Polar residues" evidence="1">
    <location>
        <begin position="433"/>
        <end position="442"/>
    </location>
</feature>
<dbReference type="EMBL" id="CP003013">
    <property type="protein sequence ID" value="AEO70082.1"/>
    <property type="molecule type" value="Genomic_DNA"/>
</dbReference>
<keyword evidence="3" id="KW-1185">Reference proteome</keyword>
<protein>
    <submittedName>
        <fullName evidence="2">Uncharacterized protein</fullName>
    </submittedName>
</protein>
<feature type="compositionally biased region" description="Basic and acidic residues" evidence="1">
    <location>
        <begin position="787"/>
        <end position="796"/>
    </location>
</feature>
<dbReference type="eggNOG" id="ENOG502SR5F">
    <property type="taxonomic scope" value="Eukaryota"/>
</dbReference>
<proteinExistence type="predicted"/>
<feature type="compositionally biased region" description="Low complexity" evidence="1">
    <location>
        <begin position="477"/>
        <end position="487"/>
    </location>
</feature>
<feature type="compositionally biased region" description="Basic and acidic residues" evidence="1">
    <location>
        <begin position="295"/>
        <end position="309"/>
    </location>
</feature>
<dbReference type="Proteomes" id="UP000008181">
    <property type="component" value="Chromosome 5"/>
</dbReference>
<evidence type="ECO:0000313" key="3">
    <source>
        <dbReference type="Proteomes" id="UP000008181"/>
    </source>
</evidence>
<feature type="compositionally biased region" description="Basic residues" evidence="1">
    <location>
        <begin position="506"/>
        <end position="522"/>
    </location>
</feature>
<feature type="compositionally biased region" description="Basic and acidic residues" evidence="1">
    <location>
        <begin position="33"/>
        <end position="52"/>
    </location>
</feature>
<feature type="region of interest" description="Disordered" evidence="1">
    <location>
        <begin position="703"/>
        <end position="809"/>
    </location>
</feature>
<organism evidence="2 3">
    <name type="scientific">Thermothielavioides terrestris (strain ATCC 38088 / NRRL 8126)</name>
    <name type="common">Thielavia terrestris</name>
    <dbReference type="NCBI Taxonomy" id="578455"/>
    <lineage>
        <taxon>Eukaryota</taxon>
        <taxon>Fungi</taxon>
        <taxon>Dikarya</taxon>
        <taxon>Ascomycota</taxon>
        <taxon>Pezizomycotina</taxon>
        <taxon>Sordariomycetes</taxon>
        <taxon>Sordariomycetidae</taxon>
        <taxon>Sordariales</taxon>
        <taxon>Chaetomiaceae</taxon>
        <taxon>Thermothielavioides</taxon>
        <taxon>Thermothielavioides terrestris</taxon>
    </lineage>
</organism>
<dbReference type="OrthoDB" id="206213at2759"/>
<evidence type="ECO:0000313" key="2">
    <source>
        <dbReference type="EMBL" id="AEO70082.1"/>
    </source>
</evidence>
<feature type="region of interest" description="Disordered" evidence="1">
    <location>
        <begin position="171"/>
        <end position="542"/>
    </location>
</feature>
<dbReference type="HOGENOM" id="CLU_348570_0_0_1"/>